<feature type="transmembrane region" description="Helical" evidence="5">
    <location>
        <begin position="801"/>
        <end position="827"/>
    </location>
</feature>
<dbReference type="InParanoid" id="A0A7J8HA44"/>
<evidence type="ECO:0000256" key="3">
    <source>
        <dbReference type="ARBA" id="ARBA00022989"/>
    </source>
</evidence>
<keyword evidence="4 5" id="KW-0472">Membrane</keyword>
<evidence type="ECO:0000259" key="6">
    <source>
        <dbReference type="Pfam" id="PF12698"/>
    </source>
</evidence>
<dbReference type="EMBL" id="JACASF010000007">
    <property type="protein sequence ID" value="KAF6468825.1"/>
    <property type="molecule type" value="Genomic_DNA"/>
</dbReference>
<dbReference type="InterPro" id="IPR013525">
    <property type="entry name" value="ABC2_TM"/>
</dbReference>
<dbReference type="PANTHER" id="PTHR19229:SF250">
    <property type="entry name" value="ABC TRANSPORTER DOMAIN-CONTAINING PROTEIN-RELATED"/>
    <property type="match status" value="1"/>
</dbReference>
<feature type="transmembrane region" description="Helical" evidence="5">
    <location>
        <begin position="41"/>
        <end position="62"/>
    </location>
</feature>
<dbReference type="Proteomes" id="UP000550707">
    <property type="component" value="Unassembled WGS sequence"/>
</dbReference>
<reference evidence="7 8" key="1">
    <citation type="journal article" date="2020" name="Nature">
        <title>Six reference-quality genomes reveal evolution of bat adaptations.</title>
        <authorList>
            <person name="Jebb D."/>
            <person name="Huang Z."/>
            <person name="Pippel M."/>
            <person name="Hughes G.M."/>
            <person name="Lavrichenko K."/>
            <person name="Devanna P."/>
            <person name="Winkler S."/>
            <person name="Jermiin L.S."/>
            <person name="Skirmuntt E.C."/>
            <person name="Katzourakis A."/>
            <person name="Burkitt-Gray L."/>
            <person name="Ray D.A."/>
            <person name="Sullivan K.A.M."/>
            <person name="Roscito J.G."/>
            <person name="Kirilenko B.M."/>
            <person name="Davalos L.M."/>
            <person name="Corthals A.P."/>
            <person name="Power M.L."/>
            <person name="Jones G."/>
            <person name="Ransome R.D."/>
            <person name="Dechmann D.K.N."/>
            <person name="Locatelli A.G."/>
            <person name="Puechmaille S.J."/>
            <person name="Fedrigo O."/>
            <person name="Jarvis E.D."/>
            <person name="Hiller M."/>
            <person name="Vernes S.C."/>
            <person name="Myers E.W."/>
            <person name="Teeling E.C."/>
        </authorList>
    </citation>
    <scope>NUCLEOTIDE SEQUENCE [LARGE SCALE GENOMIC DNA]</scope>
    <source>
        <strain evidence="7">MMolMol1</strain>
        <tissue evidence="7">Muscle</tissue>
    </source>
</reference>
<feature type="transmembrane region" description="Helical" evidence="5">
    <location>
        <begin position="193"/>
        <end position="217"/>
    </location>
</feature>
<keyword evidence="8" id="KW-1185">Reference proteome</keyword>
<dbReference type="AlphaFoldDB" id="A0A7J8HA44"/>
<dbReference type="InterPro" id="IPR027417">
    <property type="entry name" value="P-loop_NTPase"/>
</dbReference>
<evidence type="ECO:0000256" key="4">
    <source>
        <dbReference type="ARBA" id="ARBA00023136"/>
    </source>
</evidence>
<comment type="caution">
    <text evidence="7">The sequence shown here is derived from an EMBL/GenBank/DDBJ whole genome shotgun (WGS) entry which is preliminary data.</text>
</comment>
<dbReference type="GO" id="GO:0140359">
    <property type="term" value="F:ABC-type transporter activity"/>
    <property type="evidence" value="ECO:0007669"/>
    <property type="project" value="InterPro"/>
</dbReference>
<protein>
    <recommendedName>
        <fullName evidence="6">ABC-2 type transporter transmembrane domain-containing protein</fullName>
    </recommendedName>
</protein>
<proteinExistence type="predicted"/>
<evidence type="ECO:0000256" key="2">
    <source>
        <dbReference type="ARBA" id="ARBA00022692"/>
    </source>
</evidence>
<feature type="transmembrane region" description="Helical" evidence="5">
    <location>
        <begin position="83"/>
        <end position="106"/>
    </location>
</feature>
<feature type="transmembrane region" description="Helical" evidence="5">
    <location>
        <begin position="150"/>
        <end position="173"/>
    </location>
</feature>
<feature type="transmembrane region" description="Helical" evidence="5">
    <location>
        <begin position="126"/>
        <end position="143"/>
    </location>
</feature>
<dbReference type="SUPFAM" id="SSF52540">
    <property type="entry name" value="P-loop containing nucleoside triphosphate hydrolases"/>
    <property type="match status" value="1"/>
</dbReference>
<dbReference type="GO" id="GO:0005319">
    <property type="term" value="F:lipid transporter activity"/>
    <property type="evidence" value="ECO:0007669"/>
    <property type="project" value="TreeGrafter"/>
</dbReference>
<organism evidence="7 8">
    <name type="scientific">Molossus molossus</name>
    <name type="common">Pallas' mastiff bat</name>
    <name type="synonym">Vespertilio molossus</name>
    <dbReference type="NCBI Taxonomy" id="27622"/>
    <lineage>
        <taxon>Eukaryota</taxon>
        <taxon>Metazoa</taxon>
        <taxon>Chordata</taxon>
        <taxon>Craniata</taxon>
        <taxon>Vertebrata</taxon>
        <taxon>Euteleostomi</taxon>
        <taxon>Mammalia</taxon>
        <taxon>Eutheria</taxon>
        <taxon>Laurasiatheria</taxon>
        <taxon>Chiroptera</taxon>
        <taxon>Yangochiroptera</taxon>
        <taxon>Molossidae</taxon>
        <taxon>Molossus</taxon>
    </lineage>
</organism>
<keyword evidence="2 5" id="KW-0812">Transmembrane</keyword>
<feature type="domain" description="ABC-2 type transporter transmembrane" evidence="6">
    <location>
        <begin position="696"/>
        <end position="849"/>
    </location>
</feature>
<comment type="subcellular location">
    <subcellularLocation>
        <location evidence="1">Membrane</location>
        <topology evidence="1">Multi-pass membrane protein</topology>
    </subcellularLocation>
</comment>
<name>A0A7J8HA44_MOLMO</name>
<sequence>MARELVSRQCSLAGADLWSPPGARPTRLEPEENPPSLPYRFLNNVGFFFPLMLMLTWMVSVASMVRKLVYEWEIRIEEAAISFLAWLLEKLVVMSIGSTTLVVILRGSGIFLHSSAFTVFLFRLDFRPVSMISFLPYIVLLVLHSQLGAAVQMLLCLLSTTAFGQGVFFITFLEGQEAGLQWGNLDQAPEQVGMMFGWVCCMILLDSGLYFLCGWYLSNLTPGSSPPLGKGQREGVTLVSMTKEYPPHRSLVTGLHPPTSGSILVNGKNLRTDLSEVRRELGVCPQPDVLFDDLTVQEHLLLFCLSRCLRGPGRSGGSKSRGGPCSRRGLWDILLQDRAGRTIIFTTHHLDEAEALSDRVAVLQQGQLRCCDSPLGLMEAYGQGLSLTLTKQPAAPEVDGLKDTVRTTALVQAHVPRAVLKDSSGRQLRYAVPKDTDPARFPGLFRALEQDQGRLHLAGFGLADTTLEEVFLRLLQDSGKQSDVAPGTGVEPQSLRPPGCYAGAPARTLTQAAALLTRRLCRARRAWRGTLSHLLLPVLFVALATGLFMVRPLAIDYPPLKLTPGQYEEAETYFFSETGSVDLARLLLRKFGDKGLLCADHPDRGNASCWHTGPRSRPEVQGSCGCAACPNVSAGPPYLTSALGHTLLNLSAFRLEEYLLLPSDRPRLGGWSFGVRVPGPVPDANASTATPETLAKVSYEQKGFHSLPSYLNHLNNLILWRLLPPAVDWRQYGMTLYSHPYGGVLLNEDKILESIRQCGVALCVLLGCSVLSASLGGSVVRDRLSGAKRLQHISGLGYGTYWLTHFLCDMLFYLVSVGLCVAVIAAFRLPAFTFRENLAATALLLVLFG</sequence>
<evidence type="ECO:0000256" key="5">
    <source>
        <dbReference type="SAM" id="Phobius"/>
    </source>
</evidence>
<dbReference type="Gene3D" id="3.40.50.300">
    <property type="entry name" value="P-loop containing nucleotide triphosphate hydrolases"/>
    <property type="match status" value="2"/>
</dbReference>
<keyword evidence="3 5" id="KW-1133">Transmembrane helix</keyword>
<evidence type="ECO:0000256" key="1">
    <source>
        <dbReference type="ARBA" id="ARBA00004141"/>
    </source>
</evidence>
<evidence type="ECO:0000313" key="8">
    <source>
        <dbReference type="Proteomes" id="UP000550707"/>
    </source>
</evidence>
<evidence type="ECO:0000313" key="7">
    <source>
        <dbReference type="EMBL" id="KAF6468825.1"/>
    </source>
</evidence>
<gene>
    <name evidence="7" type="ORF">HJG59_000029</name>
</gene>
<feature type="transmembrane region" description="Helical" evidence="5">
    <location>
        <begin position="534"/>
        <end position="554"/>
    </location>
</feature>
<dbReference type="Pfam" id="PF12698">
    <property type="entry name" value="ABC2_membrane_3"/>
    <property type="match status" value="1"/>
</dbReference>
<accession>A0A7J8HA44</accession>
<dbReference type="GO" id="GO:0016020">
    <property type="term" value="C:membrane"/>
    <property type="evidence" value="ECO:0007669"/>
    <property type="project" value="UniProtKB-SubCell"/>
</dbReference>
<feature type="transmembrane region" description="Helical" evidence="5">
    <location>
        <begin position="759"/>
        <end position="780"/>
    </location>
</feature>
<dbReference type="PANTHER" id="PTHR19229">
    <property type="entry name" value="ATP-BINDING CASSETTE TRANSPORTER SUBFAMILY A ABCA"/>
    <property type="match status" value="1"/>
</dbReference>
<dbReference type="InterPro" id="IPR026082">
    <property type="entry name" value="ABCA"/>
</dbReference>